<comment type="caution">
    <text evidence="6">The sequence shown here is derived from an EMBL/GenBank/DDBJ whole genome shotgun (WGS) entry which is preliminary data.</text>
</comment>
<name>A0ABT5UFY1_9GAMM</name>
<dbReference type="PROSITE" id="PS01081">
    <property type="entry name" value="HTH_TETR_1"/>
    <property type="match status" value="1"/>
</dbReference>
<evidence type="ECO:0000313" key="6">
    <source>
        <dbReference type="EMBL" id="MDE1465294.1"/>
    </source>
</evidence>
<dbReference type="PRINTS" id="PR00455">
    <property type="entry name" value="HTHTETR"/>
</dbReference>
<dbReference type="Gene3D" id="1.10.10.60">
    <property type="entry name" value="Homeodomain-like"/>
    <property type="match status" value="1"/>
</dbReference>
<dbReference type="Pfam" id="PF00440">
    <property type="entry name" value="TetR_N"/>
    <property type="match status" value="1"/>
</dbReference>
<proteinExistence type="predicted"/>
<protein>
    <submittedName>
        <fullName evidence="6">TetR/AcrR family transcriptional regulator</fullName>
    </submittedName>
</protein>
<feature type="domain" description="HTH tetR-type" evidence="5">
    <location>
        <begin position="9"/>
        <end position="69"/>
    </location>
</feature>
<keyword evidence="7" id="KW-1185">Reference proteome</keyword>
<dbReference type="EMBL" id="JAPMOU010000058">
    <property type="protein sequence ID" value="MDE1465294.1"/>
    <property type="molecule type" value="Genomic_DNA"/>
</dbReference>
<evidence type="ECO:0000313" key="7">
    <source>
        <dbReference type="Proteomes" id="UP001528823"/>
    </source>
</evidence>
<accession>A0ABT5UFY1</accession>
<dbReference type="InterPro" id="IPR009057">
    <property type="entry name" value="Homeodomain-like_sf"/>
</dbReference>
<keyword evidence="3" id="KW-0804">Transcription</keyword>
<dbReference type="PROSITE" id="PS50977">
    <property type="entry name" value="HTH_TETR_2"/>
    <property type="match status" value="1"/>
</dbReference>
<gene>
    <name evidence="6" type="ORF">ORQ98_25340</name>
</gene>
<dbReference type="InterPro" id="IPR001647">
    <property type="entry name" value="HTH_TetR"/>
</dbReference>
<evidence type="ECO:0000259" key="5">
    <source>
        <dbReference type="PROSITE" id="PS50977"/>
    </source>
</evidence>
<evidence type="ECO:0000256" key="2">
    <source>
        <dbReference type="ARBA" id="ARBA00023125"/>
    </source>
</evidence>
<evidence type="ECO:0000256" key="4">
    <source>
        <dbReference type="PROSITE-ProRule" id="PRU00335"/>
    </source>
</evidence>
<dbReference type="InterPro" id="IPR036271">
    <property type="entry name" value="Tet_transcr_reg_TetR-rel_C_sf"/>
</dbReference>
<feature type="DNA-binding region" description="H-T-H motif" evidence="4">
    <location>
        <begin position="32"/>
        <end position="51"/>
    </location>
</feature>
<dbReference type="PANTHER" id="PTHR47506">
    <property type="entry name" value="TRANSCRIPTIONAL REGULATORY PROTEIN"/>
    <property type="match status" value="1"/>
</dbReference>
<dbReference type="SUPFAM" id="SSF48498">
    <property type="entry name" value="Tetracyclin repressor-like, C-terminal domain"/>
    <property type="match status" value="1"/>
</dbReference>
<dbReference type="RefSeq" id="WP_274691603.1">
    <property type="nucleotide sequence ID" value="NZ_JAPMOU010000058.1"/>
</dbReference>
<sequence>MPWTDDHKQASRQRILTSAAHLFTHKGYDNVSINEVMADAGLTRGTFYTHFSSKSELYAESIITAAISGSTLLQQLTTGKQPLACLTKAYLSHEHREGETMHCPLAFLVTDVSQRDDTVRNVYTKAFRGFVDKLSATKSDQNTTPSVKVLQAAVLMIGGLAIARAINEEELAEQLLNACQQGVQI</sequence>
<reference evidence="6 7" key="1">
    <citation type="submission" date="2022-11" db="EMBL/GenBank/DDBJ databases">
        <title>Spartinivicinus poritis sp. nov., isolated from scleractinian coral Porites lutea.</title>
        <authorList>
            <person name="Zhang G."/>
            <person name="Cai L."/>
            <person name="Wei Q."/>
        </authorList>
    </citation>
    <scope>NUCLEOTIDE SEQUENCE [LARGE SCALE GENOMIC DNA]</scope>
    <source>
        <strain evidence="6 7">A2-2</strain>
    </source>
</reference>
<keyword evidence="2 4" id="KW-0238">DNA-binding</keyword>
<dbReference type="InterPro" id="IPR023772">
    <property type="entry name" value="DNA-bd_HTH_TetR-type_CS"/>
</dbReference>
<dbReference type="Proteomes" id="UP001528823">
    <property type="component" value="Unassembled WGS sequence"/>
</dbReference>
<evidence type="ECO:0000256" key="3">
    <source>
        <dbReference type="ARBA" id="ARBA00023163"/>
    </source>
</evidence>
<dbReference type="Gene3D" id="1.10.357.10">
    <property type="entry name" value="Tetracycline Repressor, domain 2"/>
    <property type="match status" value="1"/>
</dbReference>
<dbReference type="PANTHER" id="PTHR47506:SF7">
    <property type="entry name" value="TRANSCRIPTIONAL REGULATORY PROTEIN"/>
    <property type="match status" value="1"/>
</dbReference>
<keyword evidence="1" id="KW-0805">Transcription regulation</keyword>
<organism evidence="6 7">
    <name type="scientific">Spartinivicinus poritis</name>
    <dbReference type="NCBI Taxonomy" id="2994640"/>
    <lineage>
        <taxon>Bacteria</taxon>
        <taxon>Pseudomonadati</taxon>
        <taxon>Pseudomonadota</taxon>
        <taxon>Gammaproteobacteria</taxon>
        <taxon>Oceanospirillales</taxon>
        <taxon>Zooshikellaceae</taxon>
        <taxon>Spartinivicinus</taxon>
    </lineage>
</organism>
<evidence type="ECO:0000256" key="1">
    <source>
        <dbReference type="ARBA" id="ARBA00023015"/>
    </source>
</evidence>
<dbReference type="SUPFAM" id="SSF46689">
    <property type="entry name" value="Homeodomain-like"/>
    <property type="match status" value="1"/>
</dbReference>